<feature type="transmembrane region" description="Helical" evidence="7">
    <location>
        <begin position="297"/>
        <end position="322"/>
    </location>
</feature>
<dbReference type="PANTHER" id="PTHR33567">
    <property type="entry name" value="CHROMATE ION TRANSPORTER (EUROFUNG)"/>
    <property type="match status" value="1"/>
</dbReference>
<evidence type="ECO:0000256" key="7">
    <source>
        <dbReference type="SAM" id="Phobius"/>
    </source>
</evidence>
<evidence type="ECO:0000256" key="6">
    <source>
        <dbReference type="ARBA" id="ARBA00023136"/>
    </source>
</evidence>
<keyword evidence="3" id="KW-1003">Cell membrane</keyword>
<feature type="transmembrane region" description="Helical" evidence="7">
    <location>
        <begin position="367"/>
        <end position="396"/>
    </location>
</feature>
<keyword evidence="4 7" id="KW-0812">Transmembrane</keyword>
<evidence type="ECO:0000256" key="1">
    <source>
        <dbReference type="ARBA" id="ARBA00004651"/>
    </source>
</evidence>
<gene>
    <name evidence="8" type="ORF">HDF16_001402</name>
</gene>
<dbReference type="GO" id="GO:0005886">
    <property type="term" value="C:plasma membrane"/>
    <property type="evidence" value="ECO:0007669"/>
    <property type="project" value="UniProtKB-SubCell"/>
</dbReference>
<feature type="transmembrane region" description="Helical" evidence="7">
    <location>
        <begin position="334"/>
        <end position="355"/>
    </location>
</feature>
<keyword evidence="6 7" id="KW-0472">Membrane</keyword>
<feature type="transmembrane region" description="Helical" evidence="7">
    <location>
        <begin position="13"/>
        <end position="35"/>
    </location>
</feature>
<dbReference type="PIRSF" id="PIRSF004810">
    <property type="entry name" value="ChrA"/>
    <property type="match status" value="1"/>
</dbReference>
<comment type="caution">
    <text evidence="8">The sequence shown here is derived from an EMBL/GenBank/DDBJ whole genome shotgun (WGS) entry which is preliminary data.</text>
</comment>
<feature type="transmembrane region" description="Helical" evidence="7">
    <location>
        <begin position="231"/>
        <end position="250"/>
    </location>
</feature>
<feature type="transmembrane region" description="Helical" evidence="7">
    <location>
        <begin position="84"/>
        <end position="104"/>
    </location>
</feature>
<dbReference type="Proteomes" id="UP000540989">
    <property type="component" value="Unassembled WGS sequence"/>
</dbReference>
<evidence type="ECO:0000256" key="5">
    <source>
        <dbReference type="ARBA" id="ARBA00022989"/>
    </source>
</evidence>
<dbReference type="NCBIfam" id="TIGR00937">
    <property type="entry name" value="2A51"/>
    <property type="match status" value="1"/>
</dbReference>
<dbReference type="RefSeq" id="WP_184214843.1">
    <property type="nucleotide sequence ID" value="NZ_JACHIP010000002.1"/>
</dbReference>
<sequence length="399" mass="42108">MKQEPGRGTVLEVFLAFLRLGCVSFGGPVAHLGYFQKDLIAQRRWCDEDTFAEIIALAQSLPGPSSSQVCFGLGILRAGWFGGLAAWIGFTLPSAVLMLVFAYGTAYLSGPLGARVVHGLQLVSVAIVAQAVMTMQRSLAPDRERMTLAVIALAIVLFGPSHFATLLAILVGGAAGVLLFHSAALPEPKVVLLPSSKREGIFCAVGLLALLVVLPLAGYLSHALAIKVLSAFYLCGALVFGGGHVVLPLLKTAVVDPGWVKESVFLSGYGAAQALPGPLFTFGGFLGASIQGSAHRVWLGLLGLIALSAPGLLAMGAILPFWHRWRELRPMQAVLRGVNAAVVGVLIAALFSPLWTSTVHGPWDFLIVLVAFVLLTQWKIQPVAVVGLMLVLSLAVHVF</sequence>
<dbReference type="GO" id="GO:0015109">
    <property type="term" value="F:chromate transmembrane transporter activity"/>
    <property type="evidence" value="ECO:0007669"/>
    <property type="project" value="InterPro"/>
</dbReference>
<evidence type="ECO:0000313" key="9">
    <source>
        <dbReference type="Proteomes" id="UP000540989"/>
    </source>
</evidence>
<organism evidence="8 9">
    <name type="scientific">Granulicella aggregans</name>
    <dbReference type="NCBI Taxonomy" id="474949"/>
    <lineage>
        <taxon>Bacteria</taxon>
        <taxon>Pseudomonadati</taxon>
        <taxon>Acidobacteriota</taxon>
        <taxon>Terriglobia</taxon>
        <taxon>Terriglobales</taxon>
        <taxon>Acidobacteriaceae</taxon>
        <taxon>Granulicella</taxon>
    </lineage>
</organism>
<dbReference type="Pfam" id="PF02417">
    <property type="entry name" value="Chromate_transp"/>
    <property type="match status" value="2"/>
</dbReference>
<name>A0A7W8E2N5_9BACT</name>
<reference evidence="8 9" key="1">
    <citation type="submission" date="2020-08" db="EMBL/GenBank/DDBJ databases">
        <title>Genomic Encyclopedia of Type Strains, Phase IV (KMG-V): Genome sequencing to study the core and pangenomes of soil and plant-associated prokaryotes.</title>
        <authorList>
            <person name="Whitman W."/>
        </authorList>
    </citation>
    <scope>NUCLEOTIDE SEQUENCE [LARGE SCALE GENOMIC DNA]</scope>
    <source>
        <strain evidence="8 9">M8UP14</strain>
    </source>
</reference>
<evidence type="ECO:0000313" key="8">
    <source>
        <dbReference type="EMBL" id="MBB5056717.1"/>
    </source>
</evidence>
<evidence type="ECO:0000256" key="4">
    <source>
        <dbReference type="ARBA" id="ARBA00022692"/>
    </source>
</evidence>
<accession>A0A7W8E2N5</accession>
<dbReference type="InterPro" id="IPR003370">
    <property type="entry name" value="Chromate_transpt"/>
</dbReference>
<proteinExistence type="inferred from homology"/>
<dbReference type="InterPro" id="IPR014047">
    <property type="entry name" value="Chr_Tranpt_l_chain"/>
</dbReference>
<keyword evidence="9" id="KW-1185">Reference proteome</keyword>
<evidence type="ECO:0000256" key="3">
    <source>
        <dbReference type="ARBA" id="ARBA00022475"/>
    </source>
</evidence>
<feature type="transmembrane region" description="Helical" evidence="7">
    <location>
        <begin position="147"/>
        <end position="180"/>
    </location>
</feature>
<feature type="transmembrane region" description="Helical" evidence="7">
    <location>
        <begin position="200"/>
        <end position="219"/>
    </location>
</feature>
<comment type="similarity">
    <text evidence="2">Belongs to the chromate ion transporter (CHR) (TC 2.A.51) family.</text>
</comment>
<keyword evidence="5 7" id="KW-1133">Transmembrane helix</keyword>
<feature type="transmembrane region" description="Helical" evidence="7">
    <location>
        <begin position="116"/>
        <end position="135"/>
    </location>
</feature>
<protein>
    <submittedName>
        <fullName evidence="8">Chromate transporter</fullName>
    </submittedName>
</protein>
<comment type="subcellular location">
    <subcellularLocation>
        <location evidence="1">Cell membrane</location>
        <topology evidence="1">Multi-pass membrane protein</topology>
    </subcellularLocation>
</comment>
<dbReference type="PANTHER" id="PTHR33567:SF3">
    <property type="entry name" value="CHROMATE ION TRANSPORTER (EUROFUNG)"/>
    <property type="match status" value="1"/>
</dbReference>
<dbReference type="AlphaFoldDB" id="A0A7W8E2N5"/>
<dbReference type="EMBL" id="JACHIP010000002">
    <property type="protein sequence ID" value="MBB5056717.1"/>
    <property type="molecule type" value="Genomic_DNA"/>
</dbReference>
<evidence type="ECO:0000256" key="2">
    <source>
        <dbReference type="ARBA" id="ARBA00005262"/>
    </source>
</evidence>